<dbReference type="Proteomes" id="UP000202618">
    <property type="component" value="Segment"/>
</dbReference>
<dbReference type="EMBL" id="KU878088">
    <property type="protein sequence ID" value="AMS01138.1"/>
    <property type="molecule type" value="Genomic_DNA"/>
</dbReference>
<feature type="region of interest" description="Disordered" evidence="1">
    <location>
        <begin position="1"/>
        <end position="33"/>
    </location>
</feature>
<dbReference type="RefSeq" id="YP_009282958.1">
    <property type="nucleotide sequence ID" value="NC_031039.1"/>
</dbReference>
<evidence type="ECO:0000256" key="1">
    <source>
        <dbReference type="SAM" id="MobiDB-lite"/>
    </source>
</evidence>
<gene>
    <name evidence="2" type="ORF">AR9_g053</name>
</gene>
<sequence length="113" mass="12598">MPSNTAKGWEDQLSWDDSTSTDGGSSSITIAPEEPVQLIRDPETNQVTKVVYGNMSRMMEGEPVVMWSEEILRDEETGQVIGIRTVRPNGTSTVETILRDENGMFLGTELKYE</sequence>
<reference evidence="2 3" key="1">
    <citation type="journal article" date="2016" name="Virology">
        <title>The genome of AR9, a giant transducing Bacillus phage encoding two multisubunit RNA polymerases.</title>
        <authorList>
            <person name="Lavysh D."/>
            <person name="Sokolova M."/>
            <person name="Minakhin L."/>
            <person name="Yakunina M."/>
            <person name="Artamonova T."/>
            <person name="Kozyavkin S."/>
            <person name="Makarova K.S."/>
            <person name="Koonin E.V."/>
            <person name="Severinov K."/>
        </authorList>
    </citation>
    <scope>NUCLEOTIDE SEQUENCE [LARGE SCALE GENOMIC DNA]</scope>
</reference>
<feature type="compositionally biased region" description="Low complexity" evidence="1">
    <location>
        <begin position="16"/>
        <end position="30"/>
    </location>
</feature>
<dbReference type="KEGG" id="vg:29058772"/>
<organism evidence="2 3">
    <name type="scientific">Bacillus phage AR9</name>
    <dbReference type="NCBI Taxonomy" id="1815509"/>
    <lineage>
        <taxon>Viruses</taxon>
        <taxon>Duplodnaviria</taxon>
        <taxon>Heunggongvirae</taxon>
        <taxon>Uroviricota</taxon>
        <taxon>Caudoviricetes</taxon>
        <taxon>Takahashivirus</taxon>
        <taxon>Bacillus phage PBS1</taxon>
    </lineage>
</organism>
<name>A0A172JHW8_BPPB1</name>
<dbReference type="GeneID" id="29058772"/>
<proteinExistence type="predicted"/>
<accession>A0A172JHW8</accession>
<evidence type="ECO:0000313" key="2">
    <source>
        <dbReference type="EMBL" id="AMS01138.1"/>
    </source>
</evidence>
<protein>
    <submittedName>
        <fullName evidence="2">Uncharacterized protein</fullName>
    </submittedName>
</protein>
<evidence type="ECO:0000313" key="3">
    <source>
        <dbReference type="Proteomes" id="UP000202618"/>
    </source>
</evidence>